<keyword evidence="2" id="KW-1185">Reference proteome</keyword>
<evidence type="ECO:0000313" key="1">
    <source>
        <dbReference type="EMBL" id="TID13188.1"/>
    </source>
</evidence>
<dbReference type="AlphaFoldDB" id="A0A4Z1NHF6"/>
<gene>
    <name evidence="1" type="ORF">E6O75_ATG10261</name>
</gene>
<name>A0A4Z1NHF6_9PEZI</name>
<organism evidence="1 2">
    <name type="scientific">Venturia nashicola</name>
    <dbReference type="NCBI Taxonomy" id="86259"/>
    <lineage>
        <taxon>Eukaryota</taxon>
        <taxon>Fungi</taxon>
        <taxon>Dikarya</taxon>
        <taxon>Ascomycota</taxon>
        <taxon>Pezizomycotina</taxon>
        <taxon>Dothideomycetes</taxon>
        <taxon>Pleosporomycetidae</taxon>
        <taxon>Venturiales</taxon>
        <taxon>Venturiaceae</taxon>
        <taxon>Venturia</taxon>
    </lineage>
</organism>
<protein>
    <submittedName>
        <fullName evidence="1">Uncharacterized protein</fullName>
    </submittedName>
</protein>
<dbReference type="OrthoDB" id="5015991at2759"/>
<proteinExistence type="predicted"/>
<dbReference type="EMBL" id="SNSC02000028">
    <property type="protein sequence ID" value="TID13188.1"/>
    <property type="molecule type" value="Genomic_DNA"/>
</dbReference>
<reference evidence="1 2" key="1">
    <citation type="submission" date="2019-04" db="EMBL/GenBank/DDBJ databases">
        <title>High contiguity whole genome sequence and gene annotation resource for two Venturia nashicola isolates.</title>
        <authorList>
            <person name="Prokchorchik M."/>
            <person name="Won K."/>
            <person name="Lee Y."/>
            <person name="Choi E.D."/>
            <person name="Segonzac C."/>
            <person name="Sohn K.H."/>
        </authorList>
    </citation>
    <scope>NUCLEOTIDE SEQUENCE [LARGE SCALE GENOMIC DNA]</scope>
    <source>
        <strain evidence="1 2">PRI2</strain>
    </source>
</reference>
<dbReference type="Proteomes" id="UP000298493">
    <property type="component" value="Unassembled WGS sequence"/>
</dbReference>
<comment type="caution">
    <text evidence="1">The sequence shown here is derived from an EMBL/GenBank/DDBJ whole genome shotgun (WGS) entry which is preliminary data.</text>
</comment>
<sequence length="139" mass="16247">MCFYEQFRFSCGDFKWGNFRQHCSKEYRRGETCGMKLVHETQMQPTKCTYCVKADTKLRKRQAEAERVQRWQHEGRNPASIEKSMDTIKQLDSEIAAIYAEIHNRRMALGGHSQRQQQQQYNQAYAGAQAVAGYGHQYA</sequence>
<evidence type="ECO:0000313" key="2">
    <source>
        <dbReference type="Proteomes" id="UP000298493"/>
    </source>
</evidence>
<accession>A0A4Z1NHF6</accession>